<keyword evidence="1" id="KW-1185">Reference proteome</keyword>
<accession>A0A1I8A116</accession>
<reference evidence="2" key="1">
    <citation type="submission" date="2016-11" db="UniProtKB">
        <authorList>
            <consortium name="WormBaseParasite"/>
        </authorList>
    </citation>
    <scope>IDENTIFICATION</scope>
</reference>
<organism evidence="1 2">
    <name type="scientific">Steinernema glaseri</name>
    <dbReference type="NCBI Taxonomy" id="37863"/>
    <lineage>
        <taxon>Eukaryota</taxon>
        <taxon>Metazoa</taxon>
        <taxon>Ecdysozoa</taxon>
        <taxon>Nematoda</taxon>
        <taxon>Chromadorea</taxon>
        <taxon>Rhabditida</taxon>
        <taxon>Tylenchina</taxon>
        <taxon>Panagrolaimomorpha</taxon>
        <taxon>Strongyloidoidea</taxon>
        <taxon>Steinernematidae</taxon>
        <taxon>Steinernema</taxon>
    </lineage>
</organism>
<evidence type="ECO:0000313" key="2">
    <source>
        <dbReference type="WBParaSite" id="L893_g31518.t1"/>
    </source>
</evidence>
<evidence type="ECO:0000313" key="1">
    <source>
        <dbReference type="Proteomes" id="UP000095287"/>
    </source>
</evidence>
<proteinExistence type="predicted"/>
<dbReference type="WBParaSite" id="L893_g31518.t1">
    <property type="protein sequence ID" value="L893_g31518.t1"/>
    <property type="gene ID" value="L893_g31518"/>
</dbReference>
<sequence length="402" mass="46005">MNAVSLKFVDSVVELFSKTTLDLLAPNVAHPHWKPAVDLHHRIQYAFVEDNHETGATIDTRTIRENGRFARIVEVCDRTYDFSANFQWKHYEQLQQGEAPKLMGTVAPLIDQVSAKFYSRSHGFMTMLLSSLLNRVYLNRINIIYCGQITHDFLEDQIDNSPFLNYVEVMGCNWPQCSLSLIKKFCLKERPGKHVTVDLSCKDVVIDTSDIQELLDHWKATGNLNFRLYYHSNINDEEGFQALVSRGETREKNPNEFRSFFLHETEKSIARVSNHNNIVECFTCECDRFEKCHLKEELPEYHYLLKNVHVQHPATCDSCSTTLPLDQFFECSKCFSDLGGPQMLICGACVVGKHVAHISEVRKACLLDAQEVAEAIAHIELPEWSANEEEAKVQELASKVSK</sequence>
<name>A0A1I8A116_9BILA</name>
<protein>
    <submittedName>
        <fullName evidence="2">C2H2-type domain-containing protein</fullName>
    </submittedName>
</protein>
<dbReference type="Proteomes" id="UP000095287">
    <property type="component" value="Unplaced"/>
</dbReference>
<dbReference type="AlphaFoldDB" id="A0A1I8A116"/>